<proteinExistence type="predicted"/>
<dbReference type="InterPro" id="IPR037607">
    <property type="entry name" value="DGK"/>
</dbReference>
<keyword evidence="8" id="KW-1185">Reference proteome</keyword>
<dbReference type="EMBL" id="JASSZA010000016">
    <property type="protein sequence ID" value="KAK2090840.1"/>
    <property type="molecule type" value="Genomic_DNA"/>
</dbReference>
<dbReference type="Proteomes" id="UP001266305">
    <property type="component" value="Unassembled WGS sequence"/>
</dbReference>
<evidence type="ECO:0000259" key="6">
    <source>
        <dbReference type="SMART" id="SM00045"/>
    </source>
</evidence>
<feature type="non-terminal residue" evidence="7">
    <location>
        <position position="389"/>
    </location>
</feature>
<evidence type="ECO:0000313" key="7">
    <source>
        <dbReference type="EMBL" id="KAK2090840.1"/>
    </source>
</evidence>
<keyword evidence="1" id="KW-0808">Transferase</keyword>
<dbReference type="PANTHER" id="PTHR11255:SF48">
    <property type="entry name" value="DIACYLGLYCEROL KINASE 1"/>
    <property type="match status" value="1"/>
</dbReference>
<keyword evidence="2" id="KW-0547">Nucleotide-binding</keyword>
<evidence type="ECO:0000256" key="5">
    <source>
        <dbReference type="SAM" id="MobiDB-lite"/>
    </source>
</evidence>
<keyword evidence="3" id="KW-0418">Kinase</keyword>
<keyword evidence="4" id="KW-0067">ATP-binding</keyword>
<evidence type="ECO:0000256" key="4">
    <source>
        <dbReference type="ARBA" id="ARBA00022840"/>
    </source>
</evidence>
<gene>
    <name evidence="7" type="ORF">P7K49_030124</name>
</gene>
<feature type="region of interest" description="Disordered" evidence="5">
    <location>
        <begin position="140"/>
        <end position="162"/>
    </location>
</feature>
<accession>A0ABQ9U272</accession>
<dbReference type="InterPro" id="IPR000756">
    <property type="entry name" value="Diacylglycerol_kin_accessory"/>
</dbReference>
<comment type="caution">
    <text evidence="7">The sequence shown here is derived from an EMBL/GenBank/DDBJ whole genome shotgun (WGS) entry which is preliminary data.</text>
</comment>
<evidence type="ECO:0000256" key="2">
    <source>
        <dbReference type="ARBA" id="ARBA00022741"/>
    </source>
</evidence>
<organism evidence="7 8">
    <name type="scientific">Saguinus oedipus</name>
    <name type="common">Cotton-top tamarin</name>
    <name type="synonym">Oedipomidas oedipus</name>
    <dbReference type="NCBI Taxonomy" id="9490"/>
    <lineage>
        <taxon>Eukaryota</taxon>
        <taxon>Metazoa</taxon>
        <taxon>Chordata</taxon>
        <taxon>Craniata</taxon>
        <taxon>Vertebrata</taxon>
        <taxon>Euteleostomi</taxon>
        <taxon>Mammalia</taxon>
        <taxon>Eutheria</taxon>
        <taxon>Euarchontoglires</taxon>
        <taxon>Primates</taxon>
        <taxon>Haplorrhini</taxon>
        <taxon>Platyrrhini</taxon>
        <taxon>Cebidae</taxon>
        <taxon>Callitrichinae</taxon>
        <taxon>Saguinus</taxon>
    </lineage>
</organism>
<evidence type="ECO:0000256" key="3">
    <source>
        <dbReference type="ARBA" id="ARBA00022777"/>
    </source>
</evidence>
<dbReference type="Pfam" id="PF00609">
    <property type="entry name" value="DAGK_acc"/>
    <property type="match status" value="1"/>
</dbReference>
<sequence length="389" mass="42629">MWILTNCKDYALNSQAREQHAIQPPQIHTRRPGRAWRGGNVPQEAAQHLQRKNLLTQVQAGVELQLNSCLRSLDEEKEKEPGGNEASEETNAEIQAYNSKPHIEGTSVSRTEASAETSALLHLQHVASAHLFSSSEPWRTPEDKATHNGEHTFPTPPTTQAGFQEPTAMAFVRRPSCFLLPQFRAVLNVPSSVLCEDRPVQLGGSEELSSAQLCWALNVRATKDTCPSPGKFGGRRGARGHACRSLSKPNVPKERLNILTKMGSETAEAAPCRMGIGPWASNQGMRENIELSQHHQTPKPDLGDQLLEVVGLEGAMEMGQIYTGLKSAGRRLAQCSSVTISGVHRILGFPKAFEHRTLFSQNLLGKCHQSTLEETLPLALHGIPQKGPH</sequence>
<evidence type="ECO:0000313" key="8">
    <source>
        <dbReference type="Proteomes" id="UP001266305"/>
    </source>
</evidence>
<evidence type="ECO:0000256" key="1">
    <source>
        <dbReference type="ARBA" id="ARBA00022679"/>
    </source>
</evidence>
<dbReference type="PANTHER" id="PTHR11255">
    <property type="entry name" value="DIACYLGLYCEROL KINASE"/>
    <property type="match status" value="1"/>
</dbReference>
<feature type="domain" description="Diacylglycerol kinase accessory" evidence="6">
    <location>
        <begin position="216"/>
        <end position="350"/>
    </location>
</feature>
<dbReference type="SMART" id="SM00045">
    <property type="entry name" value="DAGKa"/>
    <property type="match status" value="1"/>
</dbReference>
<reference evidence="7 8" key="1">
    <citation type="submission" date="2023-05" db="EMBL/GenBank/DDBJ databases">
        <title>B98-5 Cell Line De Novo Hybrid Assembly: An Optical Mapping Approach.</title>
        <authorList>
            <person name="Kananen K."/>
            <person name="Auerbach J.A."/>
            <person name="Kautto E."/>
            <person name="Blachly J.S."/>
        </authorList>
    </citation>
    <scope>NUCLEOTIDE SEQUENCE [LARGE SCALE GENOMIC DNA]</scope>
    <source>
        <strain evidence="7">B95-8</strain>
        <tissue evidence="7">Cell line</tissue>
    </source>
</reference>
<name>A0ABQ9U272_SAGOE</name>
<protein>
    <recommendedName>
        <fullName evidence="6">Diacylglycerol kinase accessory domain-containing protein</fullName>
    </recommendedName>
</protein>
<feature type="compositionally biased region" description="Basic and acidic residues" evidence="5">
    <location>
        <begin position="140"/>
        <end position="150"/>
    </location>
</feature>